<sequence>MLLPFREPSGAVHLAQAEITRKHGVNGEKSLTGVIQITSDVITQISKRWSLVFDNETYIIDYTDQIDEGNNKSLVFDAVHEFFDRFNKKTINTETSGSNTFKWYLDKLFAGTGYSYNLATTVDALEKENWGMQNRMALFADLINDVGLEYKVDGKVVTITNKIGTDLSTIVRKGFNMQDFSVESDFSNFITYMEGFGAYVDSDDPSKGRLHVTYTSPLAEVYGILEGDPKSDERFTIKANLESSIKSIVDNSIAISLQLTLEDLQSAGYPYAMAQSGDYIMVINELMDFQQKVRIVEVEDSFDINGEKLGVVVTCGSINMANKQQASDAANGNLLDRIINGDERIPPSWLTDFILENTEALNNARSELKFTEQGIIAVDKNDSNKLVVFNSAGLGVSTDGGKTYGNAITALGINASAIVTGILKSINIEGVTIRGSAGYFDTLYSSYMPPLPAPQYEEILKIGGGDGFSLEAKRRTKPYPALRVRLNTNGDLGMAIEYVNEDSGVVNPDRVIRLSPLAGVETPLVYSTSWFSAGCSPGGKVASIISSSWGTPTLVYADHVAKSYTQTSSILIKQDVEKFSDSRMIEKYTAKQMIGTVEVFCYRLRQDVESAFDEEEKGGYVSFDKRIGFIAELLPPELRSDDMMAMDMQKTIMWLWLAAQENFAEVDHVRKELEETKEILSATVKIIDEQSQEIAELKKMFQSLRDKEGCK</sequence>
<proteinExistence type="predicted"/>
<gene>
    <name evidence="3" type="ORF">HCB06_03515</name>
</gene>
<name>A0A7X0YJL4_9LIST</name>
<protein>
    <recommendedName>
        <fullName evidence="2">Tail spike domain-containing protein</fullName>
    </recommendedName>
</protein>
<accession>A0A7X0YJL4</accession>
<evidence type="ECO:0000313" key="3">
    <source>
        <dbReference type="EMBL" id="MBC2115678.1"/>
    </source>
</evidence>
<dbReference type="InterPro" id="IPR010572">
    <property type="entry name" value="Tail_dom"/>
</dbReference>
<dbReference type="RefSeq" id="WP_185535080.1">
    <property type="nucleotide sequence ID" value="NZ_JAARXI010000002.1"/>
</dbReference>
<reference evidence="3 4" key="1">
    <citation type="submission" date="2020-03" db="EMBL/GenBank/DDBJ databases">
        <title>Soil Listeria distribution.</title>
        <authorList>
            <person name="Liao J."/>
            <person name="Wiedmann M."/>
        </authorList>
    </citation>
    <scope>NUCLEOTIDE SEQUENCE [LARGE SCALE GENOMIC DNA]</scope>
    <source>
        <strain evidence="3 4">FSL L7-0360</strain>
    </source>
</reference>
<dbReference type="Gene3D" id="3.55.50.40">
    <property type="match status" value="1"/>
</dbReference>
<evidence type="ECO:0000259" key="2">
    <source>
        <dbReference type="Pfam" id="PF06605"/>
    </source>
</evidence>
<evidence type="ECO:0000256" key="1">
    <source>
        <dbReference type="SAM" id="Coils"/>
    </source>
</evidence>
<feature type="domain" description="Tail spike" evidence="2">
    <location>
        <begin position="83"/>
        <end position="300"/>
    </location>
</feature>
<dbReference type="Pfam" id="PF06605">
    <property type="entry name" value="Prophage_tail"/>
    <property type="match status" value="1"/>
</dbReference>
<dbReference type="EMBL" id="JAARXI010000002">
    <property type="protein sequence ID" value="MBC2115678.1"/>
    <property type="molecule type" value="Genomic_DNA"/>
</dbReference>
<dbReference type="Proteomes" id="UP000529446">
    <property type="component" value="Unassembled WGS sequence"/>
</dbReference>
<evidence type="ECO:0000313" key="4">
    <source>
        <dbReference type="Proteomes" id="UP000529446"/>
    </source>
</evidence>
<dbReference type="AlphaFoldDB" id="A0A7X0YJL4"/>
<keyword evidence="1" id="KW-0175">Coiled coil</keyword>
<comment type="caution">
    <text evidence="3">The sequence shown here is derived from an EMBL/GenBank/DDBJ whole genome shotgun (WGS) entry which is preliminary data.</text>
</comment>
<feature type="coiled-coil region" evidence="1">
    <location>
        <begin position="670"/>
        <end position="707"/>
    </location>
</feature>
<organism evidence="3 4">
    <name type="scientific">Listeria booriae</name>
    <dbReference type="NCBI Taxonomy" id="1552123"/>
    <lineage>
        <taxon>Bacteria</taxon>
        <taxon>Bacillati</taxon>
        <taxon>Bacillota</taxon>
        <taxon>Bacilli</taxon>
        <taxon>Bacillales</taxon>
        <taxon>Listeriaceae</taxon>
        <taxon>Listeria</taxon>
    </lineage>
</organism>